<dbReference type="Proteomes" id="UP000677668">
    <property type="component" value="Chromosome 1"/>
</dbReference>
<dbReference type="InterPro" id="IPR016187">
    <property type="entry name" value="CTDL_fold"/>
</dbReference>
<organism evidence="3 4">
    <name type="scientific">Chloracidobacterium sp. N</name>
    <dbReference type="NCBI Taxonomy" id="2821540"/>
    <lineage>
        <taxon>Bacteria</taxon>
        <taxon>Pseudomonadati</taxon>
        <taxon>Acidobacteriota</taxon>
        <taxon>Terriglobia</taxon>
        <taxon>Terriglobales</taxon>
        <taxon>Acidobacteriaceae</taxon>
        <taxon>Chloracidobacterium</taxon>
        <taxon>Chloracidobacterium aggregatum</taxon>
    </lineage>
</organism>
<evidence type="ECO:0000256" key="1">
    <source>
        <dbReference type="SAM" id="MobiDB-lite"/>
    </source>
</evidence>
<dbReference type="InterPro" id="IPR042095">
    <property type="entry name" value="SUMF_sf"/>
</dbReference>
<feature type="compositionally biased region" description="Basic and acidic residues" evidence="1">
    <location>
        <begin position="19"/>
        <end position="28"/>
    </location>
</feature>
<dbReference type="InterPro" id="IPR005532">
    <property type="entry name" value="SUMF_dom"/>
</dbReference>
<evidence type="ECO:0000313" key="3">
    <source>
        <dbReference type="EMBL" id="QUV93691.1"/>
    </source>
</evidence>
<dbReference type="RefSeq" id="WP_211422048.1">
    <property type="nucleotide sequence ID" value="NZ_CP072642.1"/>
</dbReference>
<dbReference type="SUPFAM" id="SSF56436">
    <property type="entry name" value="C-type lectin-like"/>
    <property type="match status" value="1"/>
</dbReference>
<sequence length="262" mass="28881">MSLFNLGFINRAWGQGDNPFRKEPSRKEPVRRKTVRKPPSASRPTAPPTPATSTTQPANPTTPASPATQPANVPLPPASRPLVNTLGMEMIPLRFNGQVLYFSKYEVTQQQWYAVMGNNPSYQRGDTVPVNRVSLEDVLQFIETLNQLERNSSFRYRLPTVEEWEFAARGSGSPGLDAVAWYQPNSGGRPRPVGGKQPNGFGLHDMFGNVWEWCAGGFIRGGAYDSPAEQCSPRGGRIESPQRRDSNIGFRLVATPVAESPP</sequence>
<feature type="region of interest" description="Disordered" evidence="1">
    <location>
        <begin position="12"/>
        <end position="78"/>
    </location>
</feature>
<dbReference type="EMBL" id="CP072642">
    <property type="protein sequence ID" value="QUV93691.1"/>
    <property type="molecule type" value="Genomic_DNA"/>
</dbReference>
<feature type="compositionally biased region" description="Basic and acidic residues" evidence="1">
    <location>
        <begin position="236"/>
        <end position="246"/>
    </location>
</feature>
<dbReference type="InterPro" id="IPR051043">
    <property type="entry name" value="Sulfatase_Mod_Factor_Kinase"/>
</dbReference>
<feature type="region of interest" description="Disordered" evidence="1">
    <location>
        <begin position="229"/>
        <end position="262"/>
    </location>
</feature>
<feature type="compositionally biased region" description="Low complexity" evidence="1">
    <location>
        <begin position="51"/>
        <end position="72"/>
    </location>
</feature>
<accession>A0ABX8B3K6</accession>
<evidence type="ECO:0000259" key="2">
    <source>
        <dbReference type="Pfam" id="PF03781"/>
    </source>
</evidence>
<name>A0ABX8B3K6_9BACT</name>
<reference evidence="3 4" key="1">
    <citation type="submission" date="2021-03" db="EMBL/GenBank/DDBJ databases">
        <title>Genomic and phenotypic characterization of Chloracidobacterium isolates provides evidence for multiple species.</title>
        <authorList>
            <person name="Saini M.K."/>
            <person name="Costas A.M.G."/>
            <person name="Tank M."/>
            <person name="Bryant D.A."/>
        </authorList>
    </citation>
    <scope>NUCLEOTIDE SEQUENCE [LARGE SCALE GENOMIC DNA]</scope>
    <source>
        <strain evidence="3 4">N</strain>
    </source>
</reference>
<keyword evidence="4" id="KW-1185">Reference proteome</keyword>
<feature type="domain" description="Sulfatase-modifying factor enzyme-like" evidence="2">
    <location>
        <begin position="105"/>
        <end position="219"/>
    </location>
</feature>
<evidence type="ECO:0000313" key="4">
    <source>
        <dbReference type="Proteomes" id="UP000677668"/>
    </source>
</evidence>
<dbReference type="Gene3D" id="3.90.1580.10">
    <property type="entry name" value="paralog of FGE (formylglycine-generating enzyme)"/>
    <property type="match status" value="1"/>
</dbReference>
<dbReference type="Pfam" id="PF03781">
    <property type="entry name" value="FGE-sulfatase"/>
    <property type="match status" value="1"/>
</dbReference>
<protein>
    <submittedName>
        <fullName evidence="3">SUMF1/EgtB/PvdO family nonheme iron enzyme</fullName>
    </submittedName>
</protein>
<dbReference type="PANTHER" id="PTHR23150:SF19">
    <property type="entry name" value="FORMYLGLYCINE-GENERATING ENZYME"/>
    <property type="match status" value="1"/>
</dbReference>
<dbReference type="PANTHER" id="PTHR23150">
    <property type="entry name" value="SULFATASE MODIFYING FACTOR 1, 2"/>
    <property type="match status" value="1"/>
</dbReference>
<gene>
    <name evidence="3" type="ORF">J8C05_10005</name>
</gene>
<proteinExistence type="predicted"/>